<comment type="caution">
    <text evidence="1">The sequence shown here is derived from an EMBL/GenBank/DDBJ whole genome shotgun (WGS) entry which is preliminary data.</text>
</comment>
<accession>A0A9X1MP39</accession>
<dbReference type="EMBL" id="JAJKFT010000010">
    <property type="protein sequence ID" value="MCC9630888.1"/>
    <property type="molecule type" value="Genomic_DNA"/>
</dbReference>
<sequence>MPDARESNVAAACPCCGGSEFVSGTIQPYRSNTFVPKDASFWKILGGYARVHEVTHRACCGCGLVLTFLKRPLPRPKSD</sequence>
<dbReference type="AlphaFoldDB" id="A0A9X1MP39"/>
<keyword evidence="2" id="KW-1185">Reference proteome</keyword>
<dbReference type="Proteomes" id="UP001139103">
    <property type="component" value="Unassembled WGS sequence"/>
</dbReference>
<proteinExistence type="predicted"/>
<dbReference type="RefSeq" id="WP_230222400.1">
    <property type="nucleotide sequence ID" value="NZ_JAJKFT010000010.1"/>
</dbReference>
<evidence type="ECO:0000313" key="2">
    <source>
        <dbReference type="Proteomes" id="UP001139103"/>
    </source>
</evidence>
<reference evidence="1" key="1">
    <citation type="submission" date="2021-11" db="EMBL/GenBank/DDBJ databases">
        <title>Genome sequence.</title>
        <authorList>
            <person name="Sun Q."/>
        </authorList>
    </citation>
    <scope>NUCLEOTIDE SEQUENCE</scope>
    <source>
        <strain evidence="1">JC732</strain>
    </source>
</reference>
<name>A0A9X1MP39_9BACT</name>
<organism evidence="1 2">
    <name type="scientific">Blastopirellula sediminis</name>
    <dbReference type="NCBI Taxonomy" id="2894196"/>
    <lineage>
        <taxon>Bacteria</taxon>
        <taxon>Pseudomonadati</taxon>
        <taxon>Planctomycetota</taxon>
        <taxon>Planctomycetia</taxon>
        <taxon>Pirellulales</taxon>
        <taxon>Pirellulaceae</taxon>
        <taxon>Blastopirellula</taxon>
    </lineage>
</organism>
<evidence type="ECO:0000313" key="1">
    <source>
        <dbReference type="EMBL" id="MCC9630888.1"/>
    </source>
</evidence>
<protein>
    <submittedName>
        <fullName evidence="1">Uncharacterized protein</fullName>
    </submittedName>
</protein>
<gene>
    <name evidence="1" type="ORF">LOC68_21060</name>
</gene>